<sequence length="68" mass="7725">MALMCNPDKDWLSMPVKRRSPLYHSVDSYAIPMFEENGNSNRTKLNKIASLLDGPESIIQKIQLITCT</sequence>
<evidence type="ECO:0000313" key="2">
    <source>
        <dbReference type="Proteomes" id="UP000828390"/>
    </source>
</evidence>
<dbReference type="AlphaFoldDB" id="A0A9D4IKM0"/>
<reference evidence="1" key="2">
    <citation type="submission" date="2020-11" db="EMBL/GenBank/DDBJ databases">
        <authorList>
            <person name="McCartney M.A."/>
            <person name="Auch B."/>
            <person name="Kono T."/>
            <person name="Mallez S."/>
            <person name="Becker A."/>
            <person name="Gohl D.M."/>
            <person name="Silverstein K.A.T."/>
            <person name="Koren S."/>
            <person name="Bechman K.B."/>
            <person name="Herman A."/>
            <person name="Abrahante J.E."/>
            <person name="Garbe J."/>
        </authorList>
    </citation>
    <scope>NUCLEOTIDE SEQUENCE</scope>
    <source>
        <strain evidence="1">Duluth1</strain>
        <tissue evidence="1">Whole animal</tissue>
    </source>
</reference>
<dbReference type="Proteomes" id="UP000828390">
    <property type="component" value="Unassembled WGS sequence"/>
</dbReference>
<protein>
    <submittedName>
        <fullName evidence="1">Uncharacterized protein</fullName>
    </submittedName>
</protein>
<name>A0A9D4IKM0_DREPO</name>
<proteinExistence type="predicted"/>
<gene>
    <name evidence="1" type="ORF">DPMN_177521</name>
</gene>
<keyword evidence="2" id="KW-1185">Reference proteome</keyword>
<organism evidence="1 2">
    <name type="scientific">Dreissena polymorpha</name>
    <name type="common">Zebra mussel</name>
    <name type="synonym">Mytilus polymorpha</name>
    <dbReference type="NCBI Taxonomy" id="45954"/>
    <lineage>
        <taxon>Eukaryota</taxon>
        <taxon>Metazoa</taxon>
        <taxon>Spiralia</taxon>
        <taxon>Lophotrochozoa</taxon>
        <taxon>Mollusca</taxon>
        <taxon>Bivalvia</taxon>
        <taxon>Autobranchia</taxon>
        <taxon>Heteroconchia</taxon>
        <taxon>Euheterodonta</taxon>
        <taxon>Imparidentia</taxon>
        <taxon>Neoheterodontei</taxon>
        <taxon>Myida</taxon>
        <taxon>Dreissenoidea</taxon>
        <taxon>Dreissenidae</taxon>
        <taxon>Dreissena</taxon>
    </lineage>
</organism>
<reference evidence="1" key="1">
    <citation type="journal article" date="2019" name="bioRxiv">
        <title>The Genome of the Zebra Mussel, Dreissena polymorpha: A Resource for Invasive Species Research.</title>
        <authorList>
            <person name="McCartney M.A."/>
            <person name="Auch B."/>
            <person name="Kono T."/>
            <person name="Mallez S."/>
            <person name="Zhang Y."/>
            <person name="Obille A."/>
            <person name="Becker A."/>
            <person name="Abrahante J.E."/>
            <person name="Garbe J."/>
            <person name="Badalamenti J.P."/>
            <person name="Herman A."/>
            <person name="Mangelson H."/>
            <person name="Liachko I."/>
            <person name="Sullivan S."/>
            <person name="Sone E.D."/>
            <person name="Koren S."/>
            <person name="Silverstein K.A.T."/>
            <person name="Beckman K.B."/>
            <person name="Gohl D.M."/>
        </authorList>
    </citation>
    <scope>NUCLEOTIDE SEQUENCE</scope>
    <source>
        <strain evidence="1">Duluth1</strain>
        <tissue evidence="1">Whole animal</tissue>
    </source>
</reference>
<dbReference type="EMBL" id="JAIWYP010000009">
    <property type="protein sequence ID" value="KAH3776107.1"/>
    <property type="molecule type" value="Genomic_DNA"/>
</dbReference>
<evidence type="ECO:0000313" key="1">
    <source>
        <dbReference type="EMBL" id="KAH3776107.1"/>
    </source>
</evidence>
<comment type="caution">
    <text evidence="1">The sequence shown here is derived from an EMBL/GenBank/DDBJ whole genome shotgun (WGS) entry which is preliminary data.</text>
</comment>
<accession>A0A9D4IKM0</accession>